<dbReference type="InterPro" id="IPR026555">
    <property type="entry name" value="NSL3/Tex30"/>
</dbReference>
<dbReference type="AlphaFoldDB" id="A0A3B0SU02"/>
<dbReference type="Gene3D" id="3.40.50.1820">
    <property type="entry name" value="alpha/beta hydrolase"/>
    <property type="match status" value="1"/>
</dbReference>
<dbReference type="EMBL" id="UOEI01000532">
    <property type="protein sequence ID" value="VAW07523.1"/>
    <property type="molecule type" value="Genomic_DNA"/>
</dbReference>
<protein>
    <recommendedName>
        <fullName evidence="1">KANL3/Tex30 alpha/beta hydrolase-like domain-containing protein</fullName>
    </recommendedName>
</protein>
<name>A0A3B0SU02_9ZZZZ</name>
<sequence>MRQVQIETPHGDVAGTIDGDLGGSRVPILFAHGAGLGQHHDWMVAVRSRMVDRGHLVMTFDYLYMHEGRRAPDRLPKLLDVHEAAARFFEGVAGQMILVGKSMGGRVGSHLVADRRRPALGLVYMGYPLVAMGKTEPRDIDHLLEIDDPQLFISGTRDRMGPMESIASVAGSVPRGTAVFIDDGDHSLVPRKKSGRTLDENLDVACDAIGTWTAENL</sequence>
<dbReference type="InterPro" id="IPR029058">
    <property type="entry name" value="AB_hydrolase_fold"/>
</dbReference>
<dbReference type="InterPro" id="IPR046879">
    <property type="entry name" value="KANL3/Tex30_Abhydrolase"/>
</dbReference>
<proteinExistence type="predicted"/>
<evidence type="ECO:0000259" key="1">
    <source>
        <dbReference type="Pfam" id="PF20408"/>
    </source>
</evidence>
<reference evidence="2" key="1">
    <citation type="submission" date="2018-06" db="EMBL/GenBank/DDBJ databases">
        <authorList>
            <person name="Zhirakovskaya E."/>
        </authorList>
    </citation>
    <scope>NUCLEOTIDE SEQUENCE</scope>
</reference>
<evidence type="ECO:0000313" key="2">
    <source>
        <dbReference type="EMBL" id="VAW07523.1"/>
    </source>
</evidence>
<dbReference type="PANTHER" id="PTHR13136:SF11">
    <property type="entry name" value="TESTIS-EXPRESSED PROTEIN 30"/>
    <property type="match status" value="1"/>
</dbReference>
<accession>A0A3B0SU02</accession>
<dbReference type="SUPFAM" id="SSF53474">
    <property type="entry name" value="alpha/beta-Hydrolases"/>
    <property type="match status" value="1"/>
</dbReference>
<dbReference type="PANTHER" id="PTHR13136">
    <property type="entry name" value="TESTIS DEVELOPMENT PROTEIN PRTD"/>
    <property type="match status" value="1"/>
</dbReference>
<dbReference type="Pfam" id="PF20408">
    <property type="entry name" value="Abhydrolase_11"/>
    <property type="match status" value="1"/>
</dbReference>
<gene>
    <name evidence="2" type="ORF">MNBD_ACTINO01-1222</name>
</gene>
<feature type="domain" description="KANL3/Tex30 alpha/beta hydrolase-like" evidence="1">
    <location>
        <begin position="27"/>
        <end position="212"/>
    </location>
</feature>
<organism evidence="2">
    <name type="scientific">hydrothermal vent metagenome</name>
    <dbReference type="NCBI Taxonomy" id="652676"/>
    <lineage>
        <taxon>unclassified sequences</taxon>
        <taxon>metagenomes</taxon>
        <taxon>ecological metagenomes</taxon>
    </lineage>
</organism>